<dbReference type="HOGENOM" id="CLU_2999029_0_0_1"/>
<dbReference type="EMBL" id="CAEY01000823">
    <property type="status" value="NOT_ANNOTATED_CDS"/>
    <property type="molecule type" value="Genomic_DNA"/>
</dbReference>
<sequence length="57" mass="6693">MMKILAVYSNFEFKSLNINDTRSQREADFRADGYIVRRFESQRSALAQLVDNYQGLD</sequence>
<keyword evidence="2" id="KW-1185">Reference proteome</keyword>
<evidence type="ECO:0000313" key="1">
    <source>
        <dbReference type="EnsemblMetazoa" id="tetur02g10500.1"/>
    </source>
</evidence>
<proteinExistence type="predicted"/>
<dbReference type="EnsemblMetazoa" id="tetur02g10500.1">
    <property type="protein sequence ID" value="tetur02g10500.1"/>
    <property type="gene ID" value="tetur02g10500"/>
</dbReference>
<dbReference type="Proteomes" id="UP000015104">
    <property type="component" value="Unassembled WGS sequence"/>
</dbReference>
<dbReference type="AlphaFoldDB" id="T1JX31"/>
<reference evidence="2" key="1">
    <citation type="submission" date="2011-08" db="EMBL/GenBank/DDBJ databases">
        <authorList>
            <person name="Rombauts S."/>
        </authorList>
    </citation>
    <scope>NUCLEOTIDE SEQUENCE</scope>
    <source>
        <strain evidence="2">London</strain>
    </source>
</reference>
<evidence type="ECO:0000313" key="2">
    <source>
        <dbReference type="Proteomes" id="UP000015104"/>
    </source>
</evidence>
<accession>T1JX31</accession>
<protein>
    <submittedName>
        <fullName evidence="1">Uncharacterized protein</fullName>
    </submittedName>
</protein>
<organism evidence="1 2">
    <name type="scientific">Tetranychus urticae</name>
    <name type="common">Two-spotted spider mite</name>
    <dbReference type="NCBI Taxonomy" id="32264"/>
    <lineage>
        <taxon>Eukaryota</taxon>
        <taxon>Metazoa</taxon>
        <taxon>Ecdysozoa</taxon>
        <taxon>Arthropoda</taxon>
        <taxon>Chelicerata</taxon>
        <taxon>Arachnida</taxon>
        <taxon>Acari</taxon>
        <taxon>Acariformes</taxon>
        <taxon>Trombidiformes</taxon>
        <taxon>Prostigmata</taxon>
        <taxon>Eleutherengona</taxon>
        <taxon>Raphignathae</taxon>
        <taxon>Tetranychoidea</taxon>
        <taxon>Tetranychidae</taxon>
        <taxon>Tetranychus</taxon>
    </lineage>
</organism>
<name>T1JX31_TETUR</name>
<reference evidence="1" key="2">
    <citation type="submission" date="2015-06" db="UniProtKB">
        <authorList>
            <consortium name="EnsemblMetazoa"/>
        </authorList>
    </citation>
    <scope>IDENTIFICATION</scope>
</reference>